<dbReference type="AlphaFoldDB" id="A0AA37KV21"/>
<comment type="caution">
    <text evidence="3">The sequence shown here is derived from an EMBL/GenBank/DDBJ whole genome shotgun (WGS) entry which is preliminary data.</text>
</comment>
<dbReference type="InterPro" id="IPR043780">
    <property type="entry name" value="DUF5722"/>
</dbReference>
<evidence type="ECO:0000313" key="4">
    <source>
        <dbReference type="Proteomes" id="UP001055105"/>
    </source>
</evidence>
<organism evidence="3 4">
    <name type="scientific">Alistipes finegoldii</name>
    <dbReference type="NCBI Taxonomy" id="214856"/>
    <lineage>
        <taxon>Bacteria</taxon>
        <taxon>Pseudomonadati</taxon>
        <taxon>Bacteroidota</taxon>
        <taxon>Bacteroidia</taxon>
        <taxon>Bacteroidales</taxon>
        <taxon>Rikenellaceae</taxon>
        <taxon>Alistipes</taxon>
    </lineage>
</organism>
<proteinExistence type="predicted"/>
<feature type="chain" id="PRO_5041284137" description="DUF5722 domain-containing protein" evidence="1">
    <location>
        <begin position="22"/>
        <end position="705"/>
    </location>
</feature>
<feature type="domain" description="DUF5722" evidence="2">
    <location>
        <begin position="304"/>
        <end position="698"/>
    </location>
</feature>
<dbReference type="Proteomes" id="UP001055105">
    <property type="component" value="Unassembled WGS sequence"/>
</dbReference>
<accession>A0AA37KV21</accession>
<evidence type="ECO:0000256" key="1">
    <source>
        <dbReference type="SAM" id="SignalP"/>
    </source>
</evidence>
<name>A0AA37KV21_9BACT</name>
<dbReference type="Pfam" id="PF18989">
    <property type="entry name" value="DUF5722"/>
    <property type="match status" value="1"/>
</dbReference>
<keyword evidence="1" id="KW-0732">Signal</keyword>
<dbReference type="Gene3D" id="3.20.20.80">
    <property type="entry name" value="Glycosidases"/>
    <property type="match status" value="1"/>
</dbReference>
<gene>
    <name evidence="3" type="ORF">CE91St16_31420</name>
</gene>
<evidence type="ECO:0000313" key="3">
    <source>
        <dbReference type="EMBL" id="GKI20234.1"/>
    </source>
</evidence>
<protein>
    <recommendedName>
        <fullName evidence="2">DUF5722 domain-containing protein</fullName>
    </recommendedName>
</protein>
<dbReference type="EMBL" id="BQOL01000002">
    <property type="protein sequence ID" value="GKI20234.1"/>
    <property type="molecule type" value="Genomic_DNA"/>
</dbReference>
<dbReference type="RefSeq" id="WP_244077026.1">
    <property type="nucleotide sequence ID" value="NZ_AP025581.1"/>
</dbReference>
<evidence type="ECO:0000259" key="2">
    <source>
        <dbReference type="Pfam" id="PF18989"/>
    </source>
</evidence>
<reference evidence="3" key="1">
    <citation type="submission" date="2022-01" db="EMBL/GenBank/DDBJ databases">
        <title>Novel bile acid biosynthetic pathways are enriched in the microbiome of centenarians.</title>
        <authorList>
            <person name="Sato Y."/>
            <person name="Atarashi K."/>
            <person name="Plichta R.D."/>
            <person name="Arai Y."/>
            <person name="Sasajima S."/>
            <person name="Kearney M.S."/>
            <person name="Suda W."/>
            <person name="Takeshita K."/>
            <person name="Sasaki T."/>
            <person name="Okamoto S."/>
            <person name="Skelly N.A."/>
            <person name="Okamura Y."/>
            <person name="Vlamakis H."/>
            <person name="Li Y."/>
            <person name="Tanoue T."/>
            <person name="Takei H."/>
            <person name="Nittono H."/>
            <person name="Narushima S."/>
            <person name="Irie J."/>
            <person name="Itoh H."/>
            <person name="Moriya K."/>
            <person name="Sugiura Y."/>
            <person name="Suematsu M."/>
            <person name="Moritoki N."/>
            <person name="Shibata S."/>
            <person name="Littman R.D."/>
            <person name="Fischbach A.M."/>
            <person name="Uwamino Y."/>
            <person name="Inoue T."/>
            <person name="Honda A."/>
            <person name="Hattori M."/>
            <person name="Murai T."/>
            <person name="Xavier J.R."/>
            <person name="Hirose N."/>
            <person name="Honda K."/>
        </authorList>
    </citation>
    <scope>NUCLEOTIDE SEQUENCE</scope>
    <source>
        <strain evidence="3">CE91-St16</strain>
    </source>
</reference>
<dbReference type="InterPro" id="IPR017853">
    <property type="entry name" value="GH"/>
</dbReference>
<feature type="signal peptide" evidence="1">
    <location>
        <begin position="1"/>
        <end position="21"/>
    </location>
</feature>
<sequence>MKFRHLACCLLLLAGNTVARAAAPGPETGPVKLTIRPSDSNNVTVERRGDDYVITTTGVDPYVFLDAERPVDVDEYPMLAFNSFNTSGIMSLALFVGQLDNAHLIEGNLYELPRTEGWSSNAYDISCTDTPPAGPVSWIRIRFGMNGGNKFTISGLQLRAMNDRDRDILGNIERRDREDREQCDRLAAYLKTSFPSSVTHVEVSYPESKVTVEGILKGKPDAAVGLAEIPMWEDYTALKETGEFLPLAKAGKFRFTLPRFAADKHDRLLSGWAVVRRTAGGYELLSAVHYPDDITPREKLRKVTATSLKGIGGCPFDHEDMVELGVGGANFNIMLNEILFPDPAPGRKPYEYCGRTWYVDENSHAIRLLDLNARKAKEHGWLISAILLLPLDRDFTPGTWMMEAAHPERQGSAAFAMPNILSRTGLEAYAATMTYLCERYSSEERGRIHHWIVHNEIQNGFYWANAGDRRMLSYMNLYQKSMRTVYNIARQYDPNAQVLVSMDHDWNRKSNKRSYEGRDLLNILVDFCRQEGDFQWAVAFHPYPQDINNPRTWEDDQATYRFDTPFLTPKNLEVLNAWVELPEVRYRGLPREIHFTEQGLNSPDYSKKSLLDQAAGMAYTWEKIRKMKNVKCYYYHLWADDHGEGGLRLGLRKFWDYADDPLGKKPIWDVVRAFETPEWEKVSEPYKAVIGVEDWDEIRYKGKIE</sequence>
<dbReference type="SUPFAM" id="SSF51445">
    <property type="entry name" value="(Trans)glycosidases"/>
    <property type="match status" value="1"/>
</dbReference>